<proteinExistence type="predicted"/>
<name>A0A329MZ66_9BACL</name>
<dbReference type="SUPFAM" id="SSF160387">
    <property type="entry name" value="NosL/MerB-like"/>
    <property type="match status" value="1"/>
</dbReference>
<dbReference type="OrthoDB" id="9792749at2"/>
<dbReference type="PANTHER" id="PTHR41247">
    <property type="entry name" value="HTH-TYPE TRANSCRIPTIONAL REPRESSOR YCNK"/>
    <property type="match status" value="1"/>
</dbReference>
<keyword evidence="2" id="KW-0732">Signal</keyword>
<dbReference type="InterPro" id="IPR008719">
    <property type="entry name" value="N2O_reductase_NosL"/>
</dbReference>
<evidence type="ECO:0000313" key="4">
    <source>
        <dbReference type="Proteomes" id="UP000250369"/>
    </source>
</evidence>
<feature type="compositionally biased region" description="Polar residues" evidence="1">
    <location>
        <begin position="169"/>
        <end position="178"/>
    </location>
</feature>
<accession>A0A329MZ66</accession>
<sequence>MKKLMTFTIMAIVFTVLSACGGGKTYKPVAINEETDKCEICNMQVKDDAFAVQLTTKDGKTYKFDDLGCMNEWKQKNGTDNIGASFVRDYNNKEWITYEEASYVYDASLKSPMAYGVYSFKSKSDAQSFIDEQKKGTLMTAADLKSHSWKQNTDMMKNMSGHGHDENAHSTTDANGTSGDMKGKH</sequence>
<evidence type="ECO:0008006" key="5">
    <source>
        <dbReference type="Google" id="ProtNLM"/>
    </source>
</evidence>
<feature type="region of interest" description="Disordered" evidence="1">
    <location>
        <begin position="156"/>
        <end position="185"/>
    </location>
</feature>
<dbReference type="PANTHER" id="PTHR41247:SF1">
    <property type="entry name" value="HTH-TYPE TRANSCRIPTIONAL REPRESSOR YCNK"/>
    <property type="match status" value="1"/>
</dbReference>
<keyword evidence="4" id="KW-1185">Reference proteome</keyword>
<reference evidence="3 4" key="1">
    <citation type="journal article" date="2009" name="Int. J. Syst. Evol. Microbiol.">
        <title>Paenibacillus contaminans sp. nov., isolated from a contaminated laboratory plate.</title>
        <authorList>
            <person name="Chou J.H."/>
            <person name="Lee J.H."/>
            <person name="Lin M.C."/>
            <person name="Chang P.S."/>
            <person name="Arun A.B."/>
            <person name="Young C.C."/>
            <person name="Chen W.M."/>
        </authorList>
    </citation>
    <scope>NUCLEOTIDE SEQUENCE [LARGE SCALE GENOMIC DNA]</scope>
    <source>
        <strain evidence="3 4">CKOBP-6</strain>
    </source>
</reference>
<dbReference type="Proteomes" id="UP000250369">
    <property type="component" value="Unassembled WGS sequence"/>
</dbReference>
<dbReference type="PROSITE" id="PS51257">
    <property type="entry name" value="PROKAR_LIPOPROTEIN"/>
    <property type="match status" value="1"/>
</dbReference>
<dbReference type="RefSeq" id="WP_113028966.1">
    <property type="nucleotide sequence ID" value="NZ_QMFB01000001.1"/>
</dbReference>
<evidence type="ECO:0000313" key="3">
    <source>
        <dbReference type="EMBL" id="RAV22857.1"/>
    </source>
</evidence>
<feature type="chain" id="PRO_5039143260" description="Copper chaperone NosL" evidence="2">
    <location>
        <begin position="19"/>
        <end position="185"/>
    </location>
</feature>
<comment type="caution">
    <text evidence="3">The sequence shown here is derived from an EMBL/GenBank/DDBJ whole genome shotgun (WGS) entry which is preliminary data.</text>
</comment>
<gene>
    <name evidence="3" type="ORF">DQG23_01220</name>
</gene>
<evidence type="ECO:0000256" key="1">
    <source>
        <dbReference type="SAM" id="MobiDB-lite"/>
    </source>
</evidence>
<dbReference type="EMBL" id="QMFB01000001">
    <property type="protein sequence ID" value="RAV22857.1"/>
    <property type="molecule type" value="Genomic_DNA"/>
</dbReference>
<feature type="signal peptide" evidence="2">
    <location>
        <begin position="1"/>
        <end position="18"/>
    </location>
</feature>
<organism evidence="3 4">
    <name type="scientific">Paenibacillus contaminans</name>
    <dbReference type="NCBI Taxonomy" id="450362"/>
    <lineage>
        <taxon>Bacteria</taxon>
        <taxon>Bacillati</taxon>
        <taxon>Bacillota</taxon>
        <taxon>Bacilli</taxon>
        <taxon>Bacillales</taxon>
        <taxon>Paenibacillaceae</taxon>
        <taxon>Paenibacillus</taxon>
    </lineage>
</organism>
<dbReference type="Pfam" id="PF05573">
    <property type="entry name" value="NosL"/>
    <property type="match status" value="1"/>
</dbReference>
<evidence type="ECO:0000256" key="2">
    <source>
        <dbReference type="SAM" id="SignalP"/>
    </source>
</evidence>
<protein>
    <recommendedName>
        <fullName evidence="5">Copper chaperone NosL</fullName>
    </recommendedName>
</protein>
<dbReference type="AlphaFoldDB" id="A0A329MZ66"/>